<feature type="region of interest" description="Disordered" evidence="1">
    <location>
        <begin position="332"/>
        <end position="354"/>
    </location>
</feature>
<dbReference type="Gene3D" id="3.90.1200.10">
    <property type="match status" value="1"/>
</dbReference>
<reference evidence="2 3" key="1">
    <citation type="submission" date="2022-05" db="EMBL/GenBank/DDBJ databases">
        <title>Sporolactobacillus sp nov CPB3-1, isolated from tree bark (Mangifera indica L.).</title>
        <authorList>
            <person name="Phuengjayaem S."/>
            <person name="Tanasupawat S."/>
        </authorList>
    </citation>
    <scope>NUCLEOTIDE SEQUENCE [LARGE SCALE GENOMIC DNA]</scope>
    <source>
        <strain evidence="2 3">CPB3-1</strain>
    </source>
</reference>
<comment type="caution">
    <text evidence="2">The sequence shown here is derived from an EMBL/GenBank/DDBJ whole genome shotgun (WGS) entry which is preliminary data.</text>
</comment>
<gene>
    <name evidence="2" type="ORF">M3N64_00955</name>
</gene>
<evidence type="ECO:0000313" key="3">
    <source>
        <dbReference type="Proteomes" id="UP001203004"/>
    </source>
</evidence>
<evidence type="ECO:0000256" key="1">
    <source>
        <dbReference type="SAM" id="MobiDB-lite"/>
    </source>
</evidence>
<dbReference type="EMBL" id="JAMAST010000001">
    <property type="protein sequence ID" value="MCL1630521.1"/>
    <property type="molecule type" value="Genomic_DNA"/>
</dbReference>
<proteinExistence type="predicted"/>
<accession>A0ABT0M6M3</accession>
<dbReference type="SUPFAM" id="SSF56112">
    <property type="entry name" value="Protein kinase-like (PK-like)"/>
    <property type="match status" value="1"/>
</dbReference>
<dbReference type="PANTHER" id="PTHR39179:SF3">
    <property type="entry name" value="COTS-RELATED PROTEIN"/>
    <property type="match status" value="1"/>
</dbReference>
<name>A0ABT0M6M3_9BACL</name>
<dbReference type="Proteomes" id="UP001203004">
    <property type="component" value="Unassembled WGS sequence"/>
</dbReference>
<dbReference type="RefSeq" id="WP_249095612.1">
    <property type="nucleotide sequence ID" value="NZ_JAMAST010000001.1"/>
</dbReference>
<keyword evidence="2" id="KW-0946">Virion</keyword>
<dbReference type="InterPro" id="IPR011009">
    <property type="entry name" value="Kinase-like_dom_sf"/>
</dbReference>
<dbReference type="PANTHER" id="PTHR39179">
    <property type="entry name" value="SPORE COAT PROTEIN I"/>
    <property type="match status" value="1"/>
</dbReference>
<keyword evidence="2" id="KW-0167">Capsid protein</keyword>
<evidence type="ECO:0000313" key="2">
    <source>
        <dbReference type="EMBL" id="MCL1630521.1"/>
    </source>
</evidence>
<sequence>MERTASNQINRILFYYDLKPYNYTPHGQLTRIDTIAGSFALKEKVLNDRQIRNLQTVYDLSRRLVIDAVCPLPSKYGDLVIQDSGSSWYLMPWLDETVDDSDFQERYRHLFVKAGQLHMQTRGKAVDCTSLDQGMMRVLAQRQRIWELFMYQAEHHVYPSPFEQAVLSKAFIYLENMQRARNFFSQEKNDNGKQKTLRYALCHGRLSPLHLLIENERVRLTNFENSEDGFFIVETATLFEQASAMLEPEQANWRDFYRSYQSVCPLSSEEQAFLLHFLLFPGAHARLLDQYMHATNQVNEQWFVRQWTKLCRAHQIMYTAIKKEIDEENEIRAARQAKEKSGEEGHAEEEHAET</sequence>
<keyword evidence="3" id="KW-1185">Reference proteome</keyword>
<dbReference type="Gene3D" id="3.30.200.20">
    <property type="entry name" value="Phosphorylase Kinase, domain 1"/>
    <property type="match status" value="1"/>
</dbReference>
<protein>
    <submittedName>
        <fullName evidence="2">Spore coat protein YsxE</fullName>
    </submittedName>
</protein>
<dbReference type="InterPro" id="IPR047175">
    <property type="entry name" value="CotS-like"/>
</dbReference>
<organism evidence="2 3">
    <name type="scientific">Sporolactobacillus mangiferae</name>
    <dbReference type="NCBI Taxonomy" id="2940498"/>
    <lineage>
        <taxon>Bacteria</taxon>
        <taxon>Bacillati</taxon>
        <taxon>Bacillota</taxon>
        <taxon>Bacilli</taxon>
        <taxon>Bacillales</taxon>
        <taxon>Sporolactobacillaceae</taxon>
        <taxon>Sporolactobacillus</taxon>
    </lineage>
</organism>